<proteinExistence type="predicted"/>
<gene>
    <name evidence="2" type="ORF">CKAN_00434900</name>
</gene>
<evidence type="ECO:0000256" key="1">
    <source>
        <dbReference type="SAM" id="MobiDB-lite"/>
    </source>
</evidence>
<reference evidence="2 3" key="1">
    <citation type="journal article" date="2019" name="Nat. Plants">
        <title>Stout camphor tree genome fills gaps in understanding of flowering plant genome evolution.</title>
        <authorList>
            <person name="Chaw S.M."/>
            <person name="Liu Y.C."/>
            <person name="Wu Y.W."/>
            <person name="Wang H.Y."/>
            <person name="Lin C.I."/>
            <person name="Wu C.S."/>
            <person name="Ke H.M."/>
            <person name="Chang L.Y."/>
            <person name="Hsu C.Y."/>
            <person name="Yang H.T."/>
            <person name="Sudianto E."/>
            <person name="Hsu M.H."/>
            <person name="Wu K.P."/>
            <person name="Wang L.N."/>
            <person name="Leebens-Mack J.H."/>
            <person name="Tsai I.J."/>
        </authorList>
    </citation>
    <scope>NUCLEOTIDE SEQUENCE [LARGE SCALE GENOMIC DNA]</scope>
    <source>
        <strain evidence="3">cv. Chaw 1501</strain>
        <tissue evidence="2">Young leaves</tissue>
    </source>
</reference>
<protein>
    <submittedName>
        <fullName evidence="2">Uncharacterized protein</fullName>
    </submittedName>
</protein>
<comment type="caution">
    <text evidence="2">The sequence shown here is derived from an EMBL/GenBank/DDBJ whole genome shotgun (WGS) entry which is preliminary data.</text>
</comment>
<dbReference type="AlphaFoldDB" id="A0A443NBR4"/>
<sequence length="85" mass="9002">MRAMLSSYSFPLLPVGEMVSPLSPSSTSSPSNQKISLIQRSTSSLPSTLPSSPTSTPSEKISQMLILALSSCWRIRMATSPLSGS</sequence>
<feature type="region of interest" description="Disordered" evidence="1">
    <location>
        <begin position="19"/>
        <end position="58"/>
    </location>
</feature>
<dbReference type="EMBL" id="QPKB01000002">
    <property type="protein sequence ID" value="RWR75943.1"/>
    <property type="molecule type" value="Genomic_DNA"/>
</dbReference>
<dbReference type="Proteomes" id="UP000283530">
    <property type="component" value="Unassembled WGS sequence"/>
</dbReference>
<name>A0A443NBR4_9MAGN</name>
<feature type="compositionally biased region" description="Low complexity" evidence="1">
    <location>
        <begin position="20"/>
        <end position="31"/>
    </location>
</feature>
<keyword evidence="3" id="KW-1185">Reference proteome</keyword>
<accession>A0A443NBR4</accession>
<organism evidence="2 3">
    <name type="scientific">Cinnamomum micranthum f. kanehirae</name>
    <dbReference type="NCBI Taxonomy" id="337451"/>
    <lineage>
        <taxon>Eukaryota</taxon>
        <taxon>Viridiplantae</taxon>
        <taxon>Streptophyta</taxon>
        <taxon>Embryophyta</taxon>
        <taxon>Tracheophyta</taxon>
        <taxon>Spermatophyta</taxon>
        <taxon>Magnoliopsida</taxon>
        <taxon>Magnoliidae</taxon>
        <taxon>Laurales</taxon>
        <taxon>Lauraceae</taxon>
        <taxon>Cinnamomum</taxon>
    </lineage>
</organism>
<evidence type="ECO:0000313" key="2">
    <source>
        <dbReference type="EMBL" id="RWR75943.1"/>
    </source>
</evidence>
<evidence type="ECO:0000313" key="3">
    <source>
        <dbReference type="Proteomes" id="UP000283530"/>
    </source>
</evidence>
<feature type="compositionally biased region" description="Low complexity" evidence="1">
    <location>
        <begin position="41"/>
        <end position="58"/>
    </location>
</feature>